<accession>A0A9Q1H147</accession>
<dbReference type="OrthoDB" id="5985551at2759"/>
<dbReference type="Proteomes" id="UP001152320">
    <property type="component" value="Chromosome 15"/>
</dbReference>
<sequence>MTHAFNVKQHIPGPTHRDGHTLDLIIARQSDIFIFEIYLSNYLASDHSAILCPLHIGHPPPQRIEIQTRKLNQFNIAAFQDAILSSPLYT</sequence>
<evidence type="ECO:0000313" key="2">
    <source>
        <dbReference type="Proteomes" id="UP001152320"/>
    </source>
</evidence>
<protein>
    <submittedName>
        <fullName evidence="1">Uncharacterized protein</fullName>
    </submittedName>
</protein>
<keyword evidence="2" id="KW-1185">Reference proteome</keyword>
<evidence type="ECO:0000313" key="1">
    <source>
        <dbReference type="EMBL" id="KAJ8028246.1"/>
    </source>
</evidence>
<gene>
    <name evidence="1" type="ORF">HOLleu_30432</name>
</gene>
<dbReference type="EMBL" id="JAIZAY010000015">
    <property type="protein sequence ID" value="KAJ8028246.1"/>
    <property type="molecule type" value="Genomic_DNA"/>
</dbReference>
<dbReference type="PANTHER" id="PTHR46670:SF3">
    <property type="entry name" value="ENDONUCLEASE_EXONUCLEASE_PHOSPHATASE DOMAIN-CONTAINING PROTEIN"/>
    <property type="match status" value="1"/>
</dbReference>
<proteinExistence type="predicted"/>
<organism evidence="1 2">
    <name type="scientific">Holothuria leucospilota</name>
    <name type="common">Black long sea cucumber</name>
    <name type="synonym">Mertensiothuria leucospilota</name>
    <dbReference type="NCBI Taxonomy" id="206669"/>
    <lineage>
        <taxon>Eukaryota</taxon>
        <taxon>Metazoa</taxon>
        <taxon>Echinodermata</taxon>
        <taxon>Eleutherozoa</taxon>
        <taxon>Echinozoa</taxon>
        <taxon>Holothuroidea</taxon>
        <taxon>Aspidochirotacea</taxon>
        <taxon>Aspidochirotida</taxon>
        <taxon>Holothuriidae</taxon>
        <taxon>Holothuria</taxon>
    </lineage>
</organism>
<name>A0A9Q1H147_HOLLE</name>
<dbReference type="AlphaFoldDB" id="A0A9Q1H147"/>
<reference evidence="1" key="1">
    <citation type="submission" date="2021-10" db="EMBL/GenBank/DDBJ databases">
        <title>Tropical sea cucumber genome reveals ecological adaptation and Cuvierian tubules defense mechanism.</title>
        <authorList>
            <person name="Chen T."/>
        </authorList>
    </citation>
    <scope>NUCLEOTIDE SEQUENCE</scope>
    <source>
        <strain evidence="1">Nanhai2018</strain>
        <tissue evidence="1">Muscle</tissue>
    </source>
</reference>
<comment type="caution">
    <text evidence="1">The sequence shown here is derived from an EMBL/GenBank/DDBJ whole genome shotgun (WGS) entry which is preliminary data.</text>
</comment>
<dbReference type="PANTHER" id="PTHR46670">
    <property type="entry name" value="ENDO/EXONUCLEASE/PHOSPHATASE DOMAIN-CONTAINING PROTEIN"/>
    <property type="match status" value="1"/>
</dbReference>